<organism evidence="3 4">
    <name type="scientific">Tritrichomonas musculus</name>
    <dbReference type="NCBI Taxonomy" id="1915356"/>
    <lineage>
        <taxon>Eukaryota</taxon>
        <taxon>Metamonada</taxon>
        <taxon>Parabasalia</taxon>
        <taxon>Tritrichomonadida</taxon>
        <taxon>Tritrichomonadidae</taxon>
        <taxon>Tritrichomonas</taxon>
    </lineage>
</organism>
<proteinExistence type="predicted"/>
<sequence length="1003" mass="117173">MTNRFSQSQYPKHSSQAENDKRRKSSDLIKKKQGTHQTKMDEKLTRNLEDNDEMIQPQNNSALINQIELIKQIVNLIYLENNEKLTTPKANSQLQSFLEQLSAYNGEISHQLDAVYTKNFVLKQRFNELEEQNKLIESSINNIHQNVNYNNQNRHKNDKFKSDFQKLGSSKTNLIQKLENINNNIIELNDNNYQLSKNIENLQNNLNNTQNEKDKLSTQIEIIENSVDYIYQNMSKSSQTKQKVDKFKSDIQKLGRSKTNLIQKLDNINNNIIELNDNNYQLSKNIENLQNNLNNTQNEKDKLSTQIEIIENSVDYIYQNMSKSSQTKQKVDKFKSDIQKLGRSKTNLIQKLDNINNNIIELNDNNYKLSKNIENLQNNLNNTQNEKEKLSTQIEIIENSVDYIYQNMSKSSQTKLKADKFKSDIQKLGRSKTNLIQNLDAINTNNNGLNQQLININQLNNNLIDQLHTYSMIINMIHKNKRELNQRDTNCEELFRQIDKKHDQILQHLKQNHNDSYIQEFNHLIQNSISQLREINDNNLNLNQHIDNLNKQISGFQNIIQYVYSKRTEKTENTADNSHFRNAIGTIDNQYKESVQQMTTLKDNNLYLNISKFYLEEQINQIKNAVKAIFDNKEKTKMNDKTFNDATGKLKQAMDDLIKELQSVPGHNIRTSEKDEKLKFVQDIISDLGKIKDIMLLSNDQVRIFKFCINYISDKIDKTPKTRGDNIQFANEITGLAKELTESGEQLHSINDKIHKSNDKINLLIGLIKKIDQFKDKDKLAKNELDEFDNLKKEIEVNYNEIIETSTSLRDIKDNVIRLNDGKNQMERYIIHVLTSIRELYSKLDVKGFYDSSSKFEVQVMTNAINIYKNGDTGSSYPSRVDIEGNYSRLSNVQDKLYELTKPIEFSSHFHEENQKIVKEKIEQKDSKYGTNSEINPTDCFRELAECISSLMKDKKDSFTEILHLRKIVRKQMILAKNENELQIDKVRLIQNNEIDAIIRVLT</sequence>
<evidence type="ECO:0000313" key="3">
    <source>
        <dbReference type="EMBL" id="KAK8892147.1"/>
    </source>
</evidence>
<evidence type="ECO:0000256" key="1">
    <source>
        <dbReference type="SAM" id="Coils"/>
    </source>
</evidence>
<feature type="coiled-coil region" evidence="1">
    <location>
        <begin position="338"/>
        <end position="400"/>
    </location>
</feature>
<feature type="coiled-coil region" evidence="1">
    <location>
        <begin position="432"/>
        <end position="466"/>
    </location>
</feature>
<name>A0ABR2KLZ3_9EUKA</name>
<protein>
    <submittedName>
        <fullName evidence="3">Uncharacterized protein</fullName>
    </submittedName>
</protein>
<reference evidence="3 4" key="1">
    <citation type="submission" date="2024-04" db="EMBL/GenBank/DDBJ databases">
        <title>Tritrichomonas musculus Genome.</title>
        <authorList>
            <person name="Alves-Ferreira E."/>
            <person name="Grigg M."/>
            <person name="Lorenzi H."/>
            <person name="Galac M."/>
        </authorList>
    </citation>
    <scope>NUCLEOTIDE SEQUENCE [LARGE SCALE GENOMIC DNA]</scope>
    <source>
        <strain evidence="3 4">EAF2021</strain>
    </source>
</reference>
<evidence type="ECO:0000256" key="2">
    <source>
        <dbReference type="SAM" id="MobiDB-lite"/>
    </source>
</evidence>
<dbReference type="Proteomes" id="UP001470230">
    <property type="component" value="Unassembled WGS sequence"/>
</dbReference>
<evidence type="ECO:0000313" key="4">
    <source>
        <dbReference type="Proteomes" id="UP001470230"/>
    </source>
</evidence>
<keyword evidence="4" id="KW-1185">Reference proteome</keyword>
<feature type="coiled-coil region" evidence="1">
    <location>
        <begin position="171"/>
        <end position="226"/>
    </location>
</feature>
<feature type="compositionally biased region" description="Polar residues" evidence="2">
    <location>
        <begin position="1"/>
        <end position="17"/>
    </location>
</feature>
<accession>A0ABR2KLZ3</accession>
<feature type="compositionally biased region" description="Basic and acidic residues" evidence="2">
    <location>
        <begin position="18"/>
        <end position="30"/>
    </location>
</feature>
<gene>
    <name evidence="3" type="ORF">M9Y10_029370</name>
</gene>
<feature type="region of interest" description="Disordered" evidence="2">
    <location>
        <begin position="1"/>
        <end position="43"/>
    </location>
</feature>
<comment type="caution">
    <text evidence="3">The sequence shown here is derived from an EMBL/GenBank/DDBJ whole genome shotgun (WGS) entry which is preliminary data.</text>
</comment>
<feature type="coiled-coil region" evidence="1">
    <location>
        <begin position="251"/>
        <end position="313"/>
    </location>
</feature>
<dbReference type="EMBL" id="JAPFFF010000004">
    <property type="protein sequence ID" value="KAK8892147.1"/>
    <property type="molecule type" value="Genomic_DNA"/>
</dbReference>
<keyword evidence="1" id="KW-0175">Coiled coil</keyword>